<name>A0A099KUE8_COLPS</name>
<dbReference type="PATRIC" id="fig|28229.3.peg.2314"/>
<reference evidence="2 3" key="1">
    <citation type="submission" date="2014-08" db="EMBL/GenBank/DDBJ databases">
        <title>Genomic and Phenotypic Diversity of Colwellia psychrerythraea strains from Disparate Marine Basins.</title>
        <authorList>
            <person name="Techtmann S.M."/>
            <person name="Stelling S.C."/>
            <person name="Utturkar S.M."/>
            <person name="Alshibli N."/>
            <person name="Harris A."/>
            <person name="Brown S.D."/>
            <person name="Hazen T.C."/>
        </authorList>
    </citation>
    <scope>NUCLEOTIDE SEQUENCE [LARGE SCALE GENOMIC DNA]</scope>
    <source>
        <strain evidence="2 3">GAB14E</strain>
    </source>
</reference>
<comment type="caution">
    <text evidence="2">The sequence shown here is derived from an EMBL/GenBank/DDBJ whole genome shotgun (WGS) entry which is preliminary data.</text>
</comment>
<organism evidence="2 3">
    <name type="scientific">Colwellia psychrerythraea</name>
    <name type="common">Vibrio psychroerythus</name>
    <dbReference type="NCBI Taxonomy" id="28229"/>
    <lineage>
        <taxon>Bacteria</taxon>
        <taxon>Pseudomonadati</taxon>
        <taxon>Pseudomonadota</taxon>
        <taxon>Gammaproteobacteria</taxon>
        <taxon>Alteromonadales</taxon>
        <taxon>Colwelliaceae</taxon>
        <taxon>Colwellia</taxon>
    </lineage>
</organism>
<dbReference type="AlphaFoldDB" id="A0A099KUE8"/>
<dbReference type="EMBL" id="JQEC01000028">
    <property type="protein sequence ID" value="KGJ93283.1"/>
    <property type="molecule type" value="Genomic_DNA"/>
</dbReference>
<keyword evidence="1" id="KW-0732">Signal</keyword>
<accession>A0A099KUE8</accession>
<evidence type="ECO:0000256" key="1">
    <source>
        <dbReference type="SAM" id="SignalP"/>
    </source>
</evidence>
<dbReference type="Proteomes" id="UP000029868">
    <property type="component" value="Unassembled WGS sequence"/>
</dbReference>
<protein>
    <recommendedName>
        <fullName evidence="4">PsbP C-terminal domain-containing protein</fullName>
    </recommendedName>
</protein>
<gene>
    <name evidence="2" type="ORF">GAB14E_2689</name>
</gene>
<evidence type="ECO:0000313" key="2">
    <source>
        <dbReference type="EMBL" id="KGJ93283.1"/>
    </source>
</evidence>
<sequence>MQLTIKIILVLLFLQISNVNGADVDSESKYIELSTDIWVLSLPESWKPEAIKGGVRVNSGDEVFSIYVTTYNVDTPLSGWAQRDIAMVKDSKHSDPVNDFKYMQETIELDSDSDIQHFVLDAYDEKSSFRIYTKHFRMGNKLVTLSIHDYWCQSYKKSVNFTEDLLKGFEIKT</sequence>
<proteinExistence type="predicted"/>
<dbReference type="OrthoDB" id="5740652at2"/>
<feature type="chain" id="PRO_5001957358" description="PsbP C-terminal domain-containing protein" evidence="1">
    <location>
        <begin position="22"/>
        <end position="173"/>
    </location>
</feature>
<feature type="signal peptide" evidence="1">
    <location>
        <begin position="1"/>
        <end position="21"/>
    </location>
</feature>
<evidence type="ECO:0008006" key="4">
    <source>
        <dbReference type="Google" id="ProtNLM"/>
    </source>
</evidence>
<evidence type="ECO:0000313" key="3">
    <source>
        <dbReference type="Proteomes" id="UP000029868"/>
    </source>
</evidence>
<dbReference type="RefSeq" id="WP_033082362.1">
    <property type="nucleotide sequence ID" value="NZ_JQEC01000028.1"/>
</dbReference>